<evidence type="ECO:0000313" key="2">
    <source>
        <dbReference type="Proteomes" id="UP000789366"/>
    </source>
</evidence>
<gene>
    <name evidence="1" type="ORF">SPELUC_LOCUS6129</name>
</gene>
<protein>
    <submittedName>
        <fullName evidence="1">1008_t:CDS:1</fullName>
    </submittedName>
</protein>
<keyword evidence="2" id="KW-1185">Reference proteome</keyword>
<evidence type="ECO:0000313" key="1">
    <source>
        <dbReference type="EMBL" id="CAG8574716.1"/>
    </source>
</evidence>
<reference evidence="1" key="1">
    <citation type="submission" date="2021-06" db="EMBL/GenBank/DDBJ databases">
        <authorList>
            <person name="Kallberg Y."/>
            <person name="Tangrot J."/>
            <person name="Rosling A."/>
        </authorList>
    </citation>
    <scope>NUCLEOTIDE SEQUENCE</scope>
    <source>
        <strain evidence="1">28 12/20/2015</strain>
    </source>
</reference>
<accession>A0ACA9M890</accession>
<organism evidence="1 2">
    <name type="scientific">Cetraspora pellucida</name>
    <dbReference type="NCBI Taxonomy" id="1433469"/>
    <lineage>
        <taxon>Eukaryota</taxon>
        <taxon>Fungi</taxon>
        <taxon>Fungi incertae sedis</taxon>
        <taxon>Mucoromycota</taxon>
        <taxon>Glomeromycotina</taxon>
        <taxon>Glomeromycetes</taxon>
        <taxon>Diversisporales</taxon>
        <taxon>Gigasporaceae</taxon>
        <taxon>Cetraspora</taxon>
    </lineage>
</organism>
<comment type="caution">
    <text evidence="1">The sequence shown here is derived from an EMBL/GenBank/DDBJ whole genome shotgun (WGS) entry which is preliminary data.</text>
</comment>
<feature type="non-terminal residue" evidence="1">
    <location>
        <position position="1"/>
    </location>
</feature>
<dbReference type="EMBL" id="CAJVPW010006917">
    <property type="protein sequence ID" value="CAG8574716.1"/>
    <property type="molecule type" value="Genomic_DNA"/>
</dbReference>
<sequence length="253" mass="28522">LNFDSAASTVTSETSPTATNPSENTQLIEELKKPRRVLKTHRKSIDDTKGVSSTDLPPPSLMTTVVDEDDDSITTDSLKEMLNVPQLPLVNIEPEIFQNDGSDSKVVEYDQSNRNKFHEPERLVPPSEHEPSSTLYVKNFVRPLTLQMVRELLQQFAETGRPLELEYLTIERAKELIADAEAKTIPPAGRDTRSNGKNNTTISNVRQTVNHVAPELIFPRTNAKPSLFYKTVAQEDAEARIQIMERRRGKNRT</sequence>
<dbReference type="Proteomes" id="UP000789366">
    <property type="component" value="Unassembled WGS sequence"/>
</dbReference>
<proteinExistence type="predicted"/>
<name>A0ACA9M890_9GLOM</name>